<evidence type="ECO:0000259" key="7">
    <source>
        <dbReference type="Pfam" id="PF06414"/>
    </source>
</evidence>
<evidence type="ECO:0000256" key="6">
    <source>
        <dbReference type="ARBA" id="ARBA00048178"/>
    </source>
</evidence>
<gene>
    <name evidence="8" type="ORF">BWI75_04195</name>
</gene>
<keyword evidence="3" id="KW-0547">Nucleotide-binding</keyword>
<accession>A0A6N8FRR3</accession>
<evidence type="ECO:0000313" key="8">
    <source>
        <dbReference type="EMBL" id="MUL35569.1"/>
    </source>
</evidence>
<dbReference type="PANTHER" id="PTHR39206">
    <property type="entry name" value="SLL8004 PROTEIN"/>
    <property type="match status" value="1"/>
</dbReference>
<dbReference type="EMBL" id="NAPY01000004">
    <property type="protein sequence ID" value="MUL35569.1"/>
    <property type="molecule type" value="Genomic_DNA"/>
</dbReference>
<dbReference type="RefSeq" id="WP_105221092.1">
    <property type="nucleotide sequence ID" value="NZ_CAWNSU010000082.1"/>
</dbReference>
<dbReference type="InterPro" id="IPR010488">
    <property type="entry name" value="Zeta_toxin_domain"/>
</dbReference>
<evidence type="ECO:0000256" key="5">
    <source>
        <dbReference type="ARBA" id="ARBA00032897"/>
    </source>
</evidence>
<evidence type="ECO:0000256" key="2">
    <source>
        <dbReference type="ARBA" id="ARBA00011963"/>
    </source>
</evidence>
<keyword evidence="9" id="KW-1185">Reference proteome</keyword>
<name>A0A6N8FRR3_9CHRO</name>
<dbReference type="Gene3D" id="3.40.50.300">
    <property type="entry name" value="P-loop containing nucleotide triphosphate hydrolases"/>
    <property type="match status" value="1"/>
</dbReference>
<dbReference type="Pfam" id="PF06414">
    <property type="entry name" value="Zeta_toxin"/>
    <property type="match status" value="1"/>
</dbReference>
<evidence type="ECO:0000256" key="3">
    <source>
        <dbReference type="ARBA" id="ARBA00022741"/>
    </source>
</evidence>
<reference evidence="8 9" key="1">
    <citation type="journal article" date="2019" name="Front. Microbiol.">
        <title>Genomic Features for Desiccation Tolerance and Sugar Biosynthesis in the Extremophile Gloeocapsopsis sp. UTEX B3054.</title>
        <authorList>
            <person name="Urrejola C."/>
            <person name="Alcorta J."/>
            <person name="Salas L."/>
            <person name="Vasquez M."/>
            <person name="Polz M.F."/>
            <person name="Vicuna R."/>
            <person name="Diez B."/>
        </authorList>
    </citation>
    <scope>NUCLEOTIDE SEQUENCE [LARGE SCALE GENOMIC DNA]</scope>
    <source>
        <strain evidence="8 9">1H9</strain>
    </source>
</reference>
<comment type="similarity">
    <text evidence="1">Belongs to the zeta toxin family.</text>
</comment>
<proteinExistence type="inferred from homology"/>
<dbReference type="AlphaFoldDB" id="A0A6N8FRR3"/>
<comment type="catalytic activity">
    <reaction evidence="6">
        <text>UDP-N-acetyl-alpha-D-glucosamine + ATP = UDP-N-acetyl-alpha-D-glucosamine 3'-phosphate + ADP + H(+)</text>
        <dbReference type="Rhea" id="RHEA:32671"/>
        <dbReference type="ChEBI" id="CHEBI:15378"/>
        <dbReference type="ChEBI" id="CHEBI:30616"/>
        <dbReference type="ChEBI" id="CHEBI:57705"/>
        <dbReference type="ChEBI" id="CHEBI:64353"/>
        <dbReference type="ChEBI" id="CHEBI:456216"/>
        <dbReference type="EC" id="2.7.1.176"/>
    </reaction>
</comment>
<dbReference type="Proteomes" id="UP000441797">
    <property type="component" value="Unassembled WGS sequence"/>
</dbReference>
<organism evidence="8 9">
    <name type="scientific">Gloeocapsopsis dulcis AAB1 = 1H9</name>
    <dbReference type="NCBI Taxonomy" id="1433147"/>
    <lineage>
        <taxon>Bacteria</taxon>
        <taxon>Bacillati</taxon>
        <taxon>Cyanobacteriota</taxon>
        <taxon>Cyanophyceae</taxon>
        <taxon>Oscillatoriophycideae</taxon>
        <taxon>Chroococcales</taxon>
        <taxon>Chroococcaceae</taxon>
        <taxon>Gloeocapsopsis</taxon>
        <taxon>Gloeocapsopsis dulcis</taxon>
    </lineage>
</organism>
<dbReference type="PANTHER" id="PTHR39206:SF1">
    <property type="entry name" value="SLL8004 PROTEIN"/>
    <property type="match status" value="1"/>
</dbReference>
<dbReference type="InterPro" id="IPR027417">
    <property type="entry name" value="P-loop_NTPase"/>
</dbReference>
<dbReference type="SUPFAM" id="SSF52540">
    <property type="entry name" value="P-loop containing nucleoside triphosphate hydrolases"/>
    <property type="match status" value="1"/>
</dbReference>
<evidence type="ECO:0000313" key="9">
    <source>
        <dbReference type="Proteomes" id="UP000441797"/>
    </source>
</evidence>
<protein>
    <recommendedName>
        <fullName evidence="5">UDP-N-acetylglucosamine kinase</fullName>
        <ecNumber evidence="2">2.7.1.176</ecNumber>
    </recommendedName>
    <alternativeName>
        <fullName evidence="5">UDP-N-acetylglucosamine kinase</fullName>
    </alternativeName>
</protein>
<dbReference type="GO" id="GO:0005524">
    <property type="term" value="F:ATP binding"/>
    <property type="evidence" value="ECO:0007669"/>
    <property type="project" value="UniProtKB-KW"/>
</dbReference>
<dbReference type="EC" id="2.7.1.176" evidence="2"/>
<evidence type="ECO:0000256" key="4">
    <source>
        <dbReference type="ARBA" id="ARBA00022840"/>
    </source>
</evidence>
<evidence type="ECO:0000256" key="1">
    <source>
        <dbReference type="ARBA" id="ARBA00009104"/>
    </source>
</evidence>
<dbReference type="GO" id="GO:0016301">
    <property type="term" value="F:kinase activity"/>
    <property type="evidence" value="ECO:0007669"/>
    <property type="project" value="InterPro"/>
</dbReference>
<comment type="caution">
    <text evidence="8">The sequence shown here is derived from an EMBL/GenBank/DDBJ whole genome shotgun (WGS) entry which is preliminary data.</text>
</comment>
<sequence>MPNLYIVGGANGAGKTTVAMNLLPNLLDCFEYVNADTIAATMSPLRPESVAIPAGRLMVERLQALSKSNSNFAFETTLASRSFASFVRNCRTTYTVNLIYFWLQTADLAVERVARRVASGGHFVPEEVIRRRYNRGCKNLIFLYLPLCDGWMVYDNSAIEPQLVAERIINQQSIVYKPEIWEQILEVADE</sequence>
<feature type="domain" description="Zeta toxin" evidence="7">
    <location>
        <begin position="2"/>
        <end position="139"/>
    </location>
</feature>
<keyword evidence="4" id="KW-0067">ATP-binding</keyword>